<dbReference type="RefSeq" id="WP_092481443.1">
    <property type="nucleotide sequence ID" value="NZ_FOYM01000001.1"/>
</dbReference>
<dbReference type="InterPro" id="IPR003731">
    <property type="entry name" value="Di-Nase_FeMo-co_biosynth"/>
</dbReference>
<evidence type="ECO:0000313" key="2">
    <source>
        <dbReference type="EMBL" id="SFQ94677.1"/>
    </source>
</evidence>
<dbReference type="OrthoDB" id="280278at2"/>
<dbReference type="InterPro" id="IPR033913">
    <property type="entry name" value="MTH1175_dom"/>
</dbReference>
<protein>
    <submittedName>
        <fullName evidence="2">Predicted Fe-Mo cluster-binding protein, NifX family</fullName>
    </submittedName>
</protein>
<name>A0A1I6CNC3_9FIRM</name>
<gene>
    <name evidence="2" type="ORF">SAMN05660706_10130</name>
</gene>
<dbReference type="Proteomes" id="UP000199584">
    <property type="component" value="Unassembled WGS sequence"/>
</dbReference>
<keyword evidence="3" id="KW-1185">Reference proteome</keyword>
<dbReference type="AlphaFoldDB" id="A0A1I6CNC3"/>
<evidence type="ECO:0000313" key="3">
    <source>
        <dbReference type="Proteomes" id="UP000199584"/>
    </source>
</evidence>
<proteinExistence type="predicted"/>
<dbReference type="Gene3D" id="3.30.420.130">
    <property type="entry name" value="Dinitrogenase iron-molybdenum cofactor biosynthesis domain"/>
    <property type="match status" value="1"/>
</dbReference>
<dbReference type="PANTHER" id="PTHR42983:SF1">
    <property type="entry name" value="IRON-MOLYBDENUM PROTEIN"/>
    <property type="match status" value="1"/>
</dbReference>
<dbReference type="EMBL" id="FOYM01000001">
    <property type="protein sequence ID" value="SFQ94677.1"/>
    <property type="molecule type" value="Genomic_DNA"/>
</dbReference>
<reference evidence="3" key="1">
    <citation type="submission" date="2016-10" db="EMBL/GenBank/DDBJ databases">
        <authorList>
            <person name="Varghese N."/>
            <person name="Submissions S."/>
        </authorList>
    </citation>
    <scope>NUCLEOTIDE SEQUENCE [LARGE SCALE GENOMIC DNA]</scope>
    <source>
        <strain evidence="3">DSM 3669</strain>
    </source>
</reference>
<dbReference type="InterPro" id="IPR036105">
    <property type="entry name" value="DiNase_FeMo-co_biosyn_sf"/>
</dbReference>
<organism evidence="2 3">
    <name type="scientific">Desulfoscipio geothermicus DSM 3669</name>
    <dbReference type="NCBI Taxonomy" id="1121426"/>
    <lineage>
        <taxon>Bacteria</taxon>
        <taxon>Bacillati</taxon>
        <taxon>Bacillota</taxon>
        <taxon>Clostridia</taxon>
        <taxon>Eubacteriales</taxon>
        <taxon>Desulfallaceae</taxon>
        <taxon>Desulfoscipio</taxon>
    </lineage>
</organism>
<evidence type="ECO:0000259" key="1">
    <source>
        <dbReference type="Pfam" id="PF02579"/>
    </source>
</evidence>
<sequence length="124" mass="13234">MKIALPHEYGHVNQHFGRSREFAVIEADGDKILSQKIISAESLQHNHEGLAGLMQKEGIDVVIVGGIGARALAPLKDSGLEVITGASGKITEVVGRYLRGELVSSAAVCGHHHGEHDHGHSCHH</sequence>
<dbReference type="CDD" id="cd00851">
    <property type="entry name" value="MTH1175"/>
    <property type="match status" value="1"/>
</dbReference>
<dbReference type="Pfam" id="PF02579">
    <property type="entry name" value="Nitro_FeMo-Co"/>
    <property type="match status" value="1"/>
</dbReference>
<dbReference type="SUPFAM" id="SSF53146">
    <property type="entry name" value="Nitrogenase accessory factor-like"/>
    <property type="match status" value="1"/>
</dbReference>
<dbReference type="PANTHER" id="PTHR42983">
    <property type="entry name" value="DINITROGENASE IRON-MOLYBDENUM COFACTOR PROTEIN-RELATED"/>
    <property type="match status" value="1"/>
</dbReference>
<dbReference type="STRING" id="39060.SAMN05660706_10130"/>
<accession>A0A1I6CNC3</accession>
<feature type="domain" description="Dinitrogenase iron-molybdenum cofactor biosynthesis" evidence="1">
    <location>
        <begin position="10"/>
        <end position="98"/>
    </location>
</feature>